<protein>
    <recommendedName>
        <fullName evidence="6">Molybdenum cofactor synthesis protein 2B</fullName>
    </recommendedName>
</protein>
<gene>
    <name evidence="4" type="ORF">AMK59_2435</name>
</gene>
<keyword evidence="5" id="KW-1185">Reference proteome</keyword>
<dbReference type="GO" id="GO:0030366">
    <property type="term" value="F:molybdopterin synthase activity"/>
    <property type="evidence" value="ECO:0007669"/>
    <property type="project" value="InterPro"/>
</dbReference>
<evidence type="ECO:0000256" key="1">
    <source>
        <dbReference type="ARBA" id="ARBA00022490"/>
    </source>
</evidence>
<dbReference type="SUPFAM" id="SSF54690">
    <property type="entry name" value="Molybdopterin synthase subunit MoaE"/>
    <property type="match status" value="1"/>
</dbReference>
<dbReference type="PANTHER" id="PTHR23404">
    <property type="entry name" value="MOLYBDOPTERIN SYNTHASE RELATED"/>
    <property type="match status" value="1"/>
</dbReference>
<name>A0A0T6BAD7_9SCAR</name>
<dbReference type="GO" id="GO:0006777">
    <property type="term" value="P:Mo-molybdopterin cofactor biosynthetic process"/>
    <property type="evidence" value="ECO:0007669"/>
    <property type="project" value="UniProtKB-KW"/>
</dbReference>
<dbReference type="InterPro" id="IPR003448">
    <property type="entry name" value="Mopterin_biosynth_MoaE"/>
</dbReference>
<dbReference type="FunFam" id="3.90.1170.40:FF:000002">
    <property type="entry name" value="Molybdopterin synthase catalytic subunit"/>
    <property type="match status" value="1"/>
</dbReference>
<dbReference type="InterPro" id="IPR028888">
    <property type="entry name" value="MOCS2B_euk"/>
</dbReference>
<evidence type="ECO:0008006" key="6">
    <source>
        <dbReference type="Google" id="ProtNLM"/>
    </source>
</evidence>
<comment type="caution">
    <text evidence="4">The sequence shown here is derived from an EMBL/GenBank/DDBJ whole genome shotgun (WGS) entry which is preliminary data.</text>
</comment>
<dbReference type="GO" id="GO:1990140">
    <property type="term" value="C:molybdopterin synthase complex"/>
    <property type="evidence" value="ECO:0007669"/>
    <property type="project" value="InterPro"/>
</dbReference>
<sequence>MDYLKLTNDKLSIEDISDLVSSHCCGAISIFVGTTRDNFEGKPVAQLEYEAYESMAITSLQKICAEIRNQWSTIMNIAIYHRLGAVPVKEASIVIAISSPHRKDALDATHWCIDSVKEKVPIWKKEFYKDDSSPEWKENKEYESAPELPVLSESQEVKMPYTPPHLIQIKAT</sequence>
<dbReference type="AlphaFoldDB" id="A0A0T6BAD7"/>
<dbReference type="OrthoDB" id="5531344at2759"/>
<dbReference type="EMBL" id="LJIG01002649">
    <property type="protein sequence ID" value="KRT84291.1"/>
    <property type="molecule type" value="Genomic_DNA"/>
</dbReference>
<keyword evidence="3" id="KW-0501">Molybdenum cofactor biosynthesis</keyword>
<evidence type="ECO:0000313" key="4">
    <source>
        <dbReference type="EMBL" id="KRT84291.1"/>
    </source>
</evidence>
<dbReference type="Pfam" id="PF02391">
    <property type="entry name" value="MoaE"/>
    <property type="match status" value="1"/>
</dbReference>
<accession>A0A0T6BAD7</accession>
<dbReference type="Gene3D" id="3.90.1170.40">
    <property type="entry name" value="Molybdopterin biosynthesis MoaE subunit"/>
    <property type="match status" value="1"/>
</dbReference>
<dbReference type="InterPro" id="IPR036563">
    <property type="entry name" value="MoaE_sf"/>
</dbReference>
<evidence type="ECO:0000313" key="5">
    <source>
        <dbReference type="Proteomes" id="UP000051574"/>
    </source>
</evidence>
<proteinExistence type="inferred from homology"/>
<dbReference type="Proteomes" id="UP000051574">
    <property type="component" value="Unassembled WGS sequence"/>
</dbReference>
<keyword evidence="2" id="KW-0808">Transferase</keyword>
<evidence type="ECO:0000256" key="2">
    <source>
        <dbReference type="ARBA" id="ARBA00022679"/>
    </source>
</evidence>
<organism evidence="4 5">
    <name type="scientific">Oryctes borbonicus</name>
    <dbReference type="NCBI Taxonomy" id="1629725"/>
    <lineage>
        <taxon>Eukaryota</taxon>
        <taxon>Metazoa</taxon>
        <taxon>Ecdysozoa</taxon>
        <taxon>Arthropoda</taxon>
        <taxon>Hexapoda</taxon>
        <taxon>Insecta</taxon>
        <taxon>Pterygota</taxon>
        <taxon>Neoptera</taxon>
        <taxon>Endopterygota</taxon>
        <taxon>Coleoptera</taxon>
        <taxon>Polyphaga</taxon>
        <taxon>Scarabaeiformia</taxon>
        <taxon>Scarabaeidae</taxon>
        <taxon>Dynastinae</taxon>
        <taxon>Oryctes</taxon>
    </lineage>
</organism>
<dbReference type="CDD" id="cd00756">
    <property type="entry name" value="MoaE"/>
    <property type="match status" value="1"/>
</dbReference>
<keyword evidence="1" id="KW-0963">Cytoplasm</keyword>
<reference evidence="4 5" key="1">
    <citation type="submission" date="2015-09" db="EMBL/GenBank/DDBJ databases">
        <title>Draft genome of the scarab beetle Oryctes borbonicus.</title>
        <authorList>
            <person name="Meyer J.M."/>
            <person name="Markov G.V."/>
            <person name="Baskaran P."/>
            <person name="Herrmann M."/>
            <person name="Sommer R.J."/>
            <person name="Roedelsperger C."/>
        </authorList>
    </citation>
    <scope>NUCLEOTIDE SEQUENCE [LARGE SCALE GENOMIC DNA]</scope>
    <source>
        <strain evidence="4">OB123</strain>
        <tissue evidence="4">Whole animal</tissue>
    </source>
</reference>
<feature type="non-terminal residue" evidence="4">
    <location>
        <position position="172"/>
    </location>
</feature>
<dbReference type="HAMAP" id="MF_03052">
    <property type="entry name" value="MOC2B"/>
    <property type="match status" value="1"/>
</dbReference>
<evidence type="ECO:0000256" key="3">
    <source>
        <dbReference type="ARBA" id="ARBA00023150"/>
    </source>
</evidence>